<reference evidence="2" key="1">
    <citation type="submission" date="2021-03" db="EMBL/GenBank/DDBJ databases">
        <authorList>
            <person name="Tran Van P."/>
        </authorList>
    </citation>
    <scope>NUCLEOTIDE SEQUENCE</scope>
</reference>
<accession>A0ABN7PF41</accession>
<proteinExistence type="predicted"/>
<evidence type="ECO:0000259" key="1">
    <source>
        <dbReference type="Pfam" id="PF18199"/>
    </source>
</evidence>
<feature type="non-terminal residue" evidence="2">
    <location>
        <position position="126"/>
    </location>
</feature>
<dbReference type="EMBL" id="CAJPIN010037855">
    <property type="protein sequence ID" value="CAG2064901.1"/>
    <property type="molecule type" value="Genomic_DNA"/>
</dbReference>
<organism evidence="2 3">
    <name type="scientific">Timema podura</name>
    <name type="common">Walking stick</name>
    <dbReference type="NCBI Taxonomy" id="61482"/>
    <lineage>
        <taxon>Eukaryota</taxon>
        <taxon>Metazoa</taxon>
        <taxon>Ecdysozoa</taxon>
        <taxon>Arthropoda</taxon>
        <taxon>Hexapoda</taxon>
        <taxon>Insecta</taxon>
        <taxon>Pterygota</taxon>
        <taxon>Neoptera</taxon>
        <taxon>Polyneoptera</taxon>
        <taxon>Phasmatodea</taxon>
        <taxon>Timematodea</taxon>
        <taxon>Timematoidea</taxon>
        <taxon>Timematidae</taxon>
        <taxon>Timema</taxon>
    </lineage>
</organism>
<protein>
    <recommendedName>
        <fullName evidence="1">Dynein heavy chain C-terminal domain-containing protein</fullName>
    </recommendedName>
</protein>
<evidence type="ECO:0000313" key="2">
    <source>
        <dbReference type="EMBL" id="CAG2064901.1"/>
    </source>
</evidence>
<feature type="non-terminal residue" evidence="2">
    <location>
        <position position="1"/>
    </location>
</feature>
<evidence type="ECO:0000313" key="3">
    <source>
        <dbReference type="Proteomes" id="UP001153148"/>
    </source>
</evidence>
<dbReference type="PANTHER" id="PTHR46961">
    <property type="entry name" value="DYNEIN HEAVY CHAIN 1, AXONEMAL-LIKE PROTEIN"/>
    <property type="match status" value="1"/>
</dbReference>
<dbReference type="InterPro" id="IPR026983">
    <property type="entry name" value="DHC"/>
</dbReference>
<dbReference type="Pfam" id="PF18199">
    <property type="entry name" value="Dynein_C"/>
    <property type="match status" value="1"/>
</dbReference>
<feature type="domain" description="Dynein heavy chain C-terminal" evidence="1">
    <location>
        <begin position="7"/>
        <end position="126"/>
    </location>
</feature>
<sequence length="126" mass="14253">HTRYQINTAKGILDTILSVQPKEGGGGGGETRESVVYHLADDMLDKLPTQYNDFEVRDALQRMGALLPMNIFLRQEIDRIQRVIAEVYSTLCDLKLAIDGTIVMSQGLRDALDAMYDARIPDRWQK</sequence>
<dbReference type="Gene3D" id="1.20.1270.280">
    <property type="match status" value="1"/>
</dbReference>
<dbReference type="PANTHER" id="PTHR46961:SF18">
    <property type="entry name" value="DYNEIN AXONEMAL HEAVY CHAIN 5"/>
    <property type="match status" value="1"/>
</dbReference>
<dbReference type="Proteomes" id="UP001153148">
    <property type="component" value="Unassembled WGS sequence"/>
</dbReference>
<keyword evidence="3" id="KW-1185">Reference proteome</keyword>
<name>A0ABN7PF41_TIMPD</name>
<dbReference type="InterPro" id="IPR041228">
    <property type="entry name" value="Dynein_C"/>
</dbReference>
<gene>
    <name evidence="2" type="ORF">TPAB3V08_LOCUS11845</name>
</gene>
<comment type="caution">
    <text evidence="2">The sequence shown here is derived from an EMBL/GenBank/DDBJ whole genome shotgun (WGS) entry which is preliminary data.</text>
</comment>